<dbReference type="PANTHER" id="PTHR24221:SF654">
    <property type="entry name" value="ATP-BINDING CASSETTE SUB-FAMILY B MEMBER 6"/>
    <property type="match status" value="1"/>
</dbReference>
<reference evidence="3" key="1">
    <citation type="submission" date="2021-04" db="EMBL/GenBank/DDBJ databases">
        <title>Saccharothrix algeriensis WGS.</title>
        <authorList>
            <person name="Stuskova K."/>
            <person name="Hakalova E."/>
            <person name="Tebbal A.B."/>
            <person name="Eichmeier A."/>
        </authorList>
    </citation>
    <scope>NUCLEOTIDE SEQUENCE</scope>
    <source>
        <strain evidence="3">NRRL B-24137</strain>
    </source>
</reference>
<keyword evidence="3" id="KW-0547">Nucleotide-binding</keyword>
<dbReference type="GO" id="GO:0034040">
    <property type="term" value="F:ATPase-coupled lipid transmembrane transporter activity"/>
    <property type="evidence" value="ECO:0007669"/>
    <property type="project" value="TreeGrafter"/>
</dbReference>
<feature type="compositionally biased region" description="Basic and acidic residues" evidence="1">
    <location>
        <begin position="79"/>
        <end position="91"/>
    </location>
</feature>
<name>A0A8T8I6Q1_9PSEU</name>
<proteinExistence type="predicted"/>
<feature type="compositionally biased region" description="Basic residues" evidence="1">
    <location>
        <begin position="100"/>
        <end position="111"/>
    </location>
</feature>
<dbReference type="GO" id="GO:0016887">
    <property type="term" value="F:ATP hydrolysis activity"/>
    <property type="evidence" value="ECO:0007669"/>
    <property type="project" value="InterPro"/>
</dbReference>
<dbReference type="GO" id="GO:0005524">
    <property type="term" value="F:ATP binding"/>
    <property type="evidence" value="ECO:0007669"/>
    <property type="project" value="UniProtKB-KW"/>
</dbReference>
<evidence type="ECO:0000256" key="1">
    <source>
        <dbReference type="SAM" id="MobiDB-lite"/>
    </source>
</evidence>
<feature type="region of interest" description="Disordered" evidence="1">
    <location>
        <begin position="1"/>
        <end position="25"/>
    </location>
</feature>
<gene>
    <name evidence="3" type="ORF">J7S33_27755</name>
</gene>
<protein>
    <submittedName>
        <fullName evidence="3">ATP-binding cassette domain-containing protein</fullName>
    </submittedName>
</protein>
<dbReference type="Gene3D" id="3.40.50.300">
    <property type="entry name" value="P-loop containing nucleotide triphosphate hydrolases"/>
    <property type="match status" value="1"/>
</dbReference>
<organism evidence="3 4">
    <name type="scientific">Saccharothrix algeriensis</name>
    <dbReference type="NCBI Taxonomy" id="173560"/>
    <lineage>
        <taxon>Bacteria</taxon>
        <taxon>Bacillati</taxon>
        <taxon>Actinomycetota</taxon>
        <taxon>Actinomycetes</taxon>
        <taxon>Pseudonocardiales</taxon>
        <taxon>Pseudonocardiaceae</taxon>
        <taxon>Saccharothrix</taxon>
    </lineage>
</organism>
<dbReference type="InterPro" id="IPR039421">
    <property type="entry name" value="Type_1_exporter"/>
</dbReference>
<evidence type="ECO:0000313" key="4">
    <source>
        <dbReference type="Proteomes" id="UP000671828"/>
    </source>
</evidence>
<sequence>MVSRPSGAGKSTLGRLIAGVDRPRSGSVTVGGVPVADLPPDRLREQVVLVTQDHHVFQESLRDNLLIVLPTATDADLEQAGRADRRGRELAPRPAGRSGHGARRAGQARRR</sequence>
<evidence type="ECO:0000259" key="2">
    <source>
        <dbReference type="Pfam" id="PF00005"/>
    </source>
</evidence>
<dbReference type="SUPFAM" id="SSF52540">
    <property type="entry name" value="P-loop containing nucleoside triphosphate hydrolases"/>
    <property type="match status" value="1"/>
</dbReference>
<dbReference type="EMBL" id="CP072788">
    <property type="protein sequence ID" value="QTR06446.1"/>
    <property type="molecule type" value="Genomic_DNA"/>
</dbReference>
<dbReference type="AlphaFoldDB" id="A0A8T8I6Q1"/>
<feature type="non-terminal residue" evidence="3">
    <location>
        <position position="111"/>
    </location>
</feature>
<dbReference type="PANTHER" id="PTHR24221">
    <property type="entry name" value="ATP-BINDING CASSETTE SUB-FAMILY B"/>
    <property type="match status" value="1"/>
</dbReference>
<keyword evidence="3" id="KW-0067">ATP-binding</keyword>
<dbReference type="Proteomes" id="UP000671828">
    <property type="component" value="Chromosome"/>
</dbReference>
<evidence type="ECO:0000313" key="3">
    <source>
        <dbReference type="EMBL" id="QTR06446.1"/>
    </source>
</evidence>
<dbReference type="Pfam" id="PF00005">
    <property type="entry name" value="ABC_tran"/>
    <property type="match status" value="1"/>
</dbReference>
<accession>A0A8T8I6Q1</accession>
<feature type="domain" description="ABC transporter" evidence="2">
    <location>
        <begin position="5"/>
        <end position="81"/>
    </location>
</feature>
<dbReference type="InterPro" id="IPR027417">
    <property type="entry name" value="P-loop_NTPase"/>
</dbReference>
<dbReference type="InterPro" id="IPR003439">
    <property type="entry name" value="ABC_transporter-like_ATP-bd"/>
</dbReference>
<feature type="region of interest" description="Disordered" evidence="1">
    <location>
        <begin position="76"/>
        <end position="111"/>
    </location>
</feature>